<evidence type="ECO:0000313" key="2">
    <source>
        <dbReference type="Proteomes" id="UP000295244"/>
    </source>
</evidence>
<dbReference type="EMBL" id="SKBU01000011">
    <property type="protein sequence ID" value="TCJ18460.1"/>
    <property type="molecule type" value="Genomic_DNA"/>
</dbReference>
<dbReference type="AlphaFoldDB" id="A0A4R1BLW9"/>
<comment type="caution">
    <text evidence="1">The sequence shown here is derived from an EMBL/GenBank/DDBJ whole genome shotgun (WGS) entry which is preliminary data.</text>
</comment>
<proteinExistence type="predicted"/>
<gene>
    <name evidence="1" type="ORF">E0L93_05565</name>
</gene>
<keyword evidence="2" id="KW-1185">Reference proteome</keyword>
<protein>
    <submittedName>
        <fullName evidence="1">Uncharacterized protein</fullName>
    </submittedName>
</protein>
<dbReference type="OrthoDB" id="5245000at2"/>
<sequence length="103" mass="11267">MSGVSARLRTGHLLRLCRYLDMAIISMWASSGRAHRTLGMAQACAGETLPGGAEEETLGKVRELLAEAREFYRAGDFAPAMARMRVAADLCSLRIIELAGERR</sequence>
<dbReference type="RefSeq" id="WP_132689640.1">
    <property type="nucleotide sequence ID" value="NZ_SKBU01000011.1"/>
</dbReference>
<accession>A0A4R1BLW9</accession>
<evidence type="ECO:0000313" key="1">
    <source>
        <dbReference type="EMBL" id="TCJ18460.1"/>
    </source>
</evidence>
<name>A0A4R1BLW9_9ACTN</name>
<reference evidence="1 2" key="1">
    <citation type="submission" date="2019-03" db="EMBL/GenBank/DDBJ databases">
        <title>Whole genome sequence of a novel Rubrobacter taiwanensis strain, isolated from Yellowstone National Park.</title>
        <authorList>
            <person name="Freed S."/>
            <person name="Ramaley R.F."/>
            <person name="Kyndt J.A."/>
        </authorList>
    </citation>
    <scope>NUCLEOTIDE SEQUENCE [LARGE SCALE GENOMIC DNA]</scope>
    <source>
        <strain evidence="1 2">Yellowstone</strain>
    </source>
</reference>
<dbReference type="Proteomes" id="UP000295244">
    <property type="component" value="Unassembled WGS sequence"/>
</dbReference>
<organism evidence="1 2">
    <name type="scientific">Rubrobacter taiwanensis</name>
    <dbReference type="NCBI Taxonomy" id="185139"/>
    <lineage>
        <taxon>Bacteria</taxon>
        <taxon>Bacillati</taxon>
        <taxon>Actinomycetota</taxon>
        <taxon>Rubrobacteria</taxon>
        <taxon>Rubrobacterales</taxon>
        <taxon>Rubrobacteraceae</taxon>
        <taxon>Rubrobacter</taxon>
    </lineage>
</organism>